<dbReference type="RefSeq" id="WP_121083563.1">
    <property type="nucleotide sequence ID" value="NZ_RBZU01000001.1"/>
</dbReference>
<keyword evidence="3" id="KW-1185">Reference proteome</keyword>
<dbReference type="OrthoDB" id="9035723at2"/>
<evidence type="ECO:0000313" key="3">
    <source>
        <dbReference type="Proteomes" id="UP000270342"/>
    </source>
</evidence>
<evidence type="ECO:0000259" key="1">
    <source>
        <dbReference type="Pfam" id="PF26379"/>
    </source>
</evidence>
<gene>
    <name evidence="2" type="ORF">D7S86_03825</name>
</gene>
<name>A0A494Y8P6_9BURK</name>
<protein>
    <recommendedName>
        <fullName evidence="1">Scaffold protein FimL second domain-containing protein</fullName>
    </recommendedName>
</protein>
<dbReference type="Pfam" id="PF26379">
    <property type="entry name" value="FimL_2nd"/>
    <property type="match status" value="1"/>
</dbReference>
<dbReference type="AlphaFoldDB" id="A0A494Y8P6"/>
<organism evidence="2 3">
    <name type="scientific">Pararobbsia silviterrae</name>
    <dbReference type="NCBI Taxonomy" id="1792498"/>
    <lineage>
        <taxon>Bacteria</taxon>
        <taxon>Pseudomonadati</taxon>
        <taxon>Pseudomonadota</taxon>
        <taxon>Betaproteobacteria</taxon>
        <taxon>Burkholderiales</taxon>
        <taxon>Burkholderiaceae</taxon>
        <taxon>Pararobbsia</taxon>
    </lineage>
</organism>
<dbReference type="InterPro" id="IPR058661">
    <property type="entry name" value="FimL_2nd"/>
</dbReference>
<sequence length="452" mass="47471">MDASSIRLEIGFNPHGGALPDAEQALADARAAVRAGTDPFSGVHRAAAAFRTAGWMAAVLFTEAIDACTPIAHIQTPVYDNALYALSYAVSMRNLRALTRSPSLFECYRALRIAAEGEGVHVGYETFAMAGRIVPNATLARIPERDLGAVRERYETALLGALRGGVEPLVRESALVELEWCASALAGPEPLDMWRLAGACLRVLRERGMQLSDDRRLLAGFNMLLADQAAGATRAPRELVRSAVALLWRASSPPSGNAATRAEYDALLRDYGVCVGQPASPVDTPETLWEEAAARDEVRSRIARGLTGDALEVDRTRYIGPLVVAAGAYEDFLATADASMVSLSDAGRLSSPSSADAAHASEAAFRMAAASAALGLGQVGLLADALALVWRMRARAVAGARMSSVSGVSSRAGDAALSQGTDALRGALLRIAAGIPPLPLDQAIAKLGELID</sequence>
<accession>A0A494Y8P6</accession>
<dbReference type="EMBL" id="RBZU01000001">
    <property type="protein sequence ID" value="RKP59051.1"/>
    <property type="molecule type" value="Genomic_DNA"/>
</dbReference>
<comment type="caution">
    <text evidence="2">The sequence shown here is derived from an EMBL/GenBank/DDBJ whole genome shotgun (WGS) entry which is preliminary data.</text>
</comment>
<dbReference type="Proteomes" id="UP000270342">
    <property type="component" value="Unassembled WGS sequence"/>
</dbReference>
<proteinExistence type="predicted"/>
<feature type="domain" description="Scaffold protein FimL second" evidence="1">
    <location>
        <begin position="144"/>
        <end position="263"/>
    </location>
</feature>
<reference evidence="2 3" key="1">
    <citation type="submission" date="2018-10" db="EMBL/GenBank/DDBJ databases">
        <title>Robbsia sp. DHC34, isolated from soil.</title>
        <authorList>
            <person name="Gao Z.-H."/>
            <person name="Qiu L.-H."/>
        </authorList>
    </citation>
    <scope>NUCLEOTIDE SEQUENCE [LARGE SCALE GENOMIC DNA]</scope>
    <source>
        <strain evidence="2 3">DHC34</strain>
    </source>
</reference>
<evidence type="ECO:0000313" key="2">
    <source>
        <dbReference type="EMBL" id="RKP59051.1"/>
    </source>
</evidence>